<dbReference type="Gene3D" id="2.60.120.1350">
    <property type="entry name" value="Protein of unknown function DUF4465"/>
    <property type="match status" value="1"/>
</dbReference>
<dbReference type="EMBL" id="VZAD01000052">
    <property type="protein sequence ID" value="MQP11546.1"/>
    <property type="molecule type" value="Genomic_DNA"/>
</dbReference>
<gene>
    <name evidence="2" type="ORF">F7D20_06115</name>
</gene>
<evidence type="ECO:0000256" key="1">
    <source>
        <dbReference type="SAM" id="SignalP"/>
    </source>
</evidence>
<dbReference type="RefSeq" id="WP_158463275.1">
    <property type="nucleotide sequence ID" value="NZ_VZAD01000052.1"/>
</dbReference>
<proteinExistence type="predicted"/>
<sequence>MKKIFVSLLMAMPLVASAQTSFTVESNGQKYSFPLESTTITVTDDEPTQPAQAPVYKSNLKGVSLFGKATTFQFKGMSLIADYMWAGKLMPKADDTFKFLATTNTGSDLYFGPEGDANAPIAVSGTATKGSTKFYTIESGYQQDSVLVVFNERTAQYSVMGLVKEAPYCTIDFEGSKWSALIDTPEYGGPLLYGADGGGFSKDEGVYEWTDEVTSLHSKLNNAYGSWAYWSGGAAVSNYHCDIANGGPNTQLSLPTETPAHSGDNFIVTYGYSDGSQFATDSRPVFDFQDGVARQVKGLWITNNSYFLHSLTQGDSFNQSATDDTFIDVTFEGFDAAGISQGMVKYRIQDGKKALTDWAYVDLSSLGKINTLKINYEFSKDQDNGYGFAAPAYLVIDDIEIYK</sequence>
<feature type="signal peptide" evidence="1">
    <location>
        <begin position="1"/>
        <end position="18"/>
    </location>
</feature>
<comment type="caution">
    <text evidence="2">The sequence shown here is derived from an EMBL/GenBank/DDBJ whole genome shotgun (WGS) entry which is preliminary data.</text>
</comment>
<protein>
    <submittedName>
        <fullName evidence="2">DUF4465 domain-containing protein</fullName>
    </submittedName>
</protein>
<keyword evidence="1" id="KW-0732">Signal</keyword>
<feature type="chain" id="PRO_5025533446" evidence="1">
    <location>
        <begin position="19"/>
        <end position="403"/>
    </location>
</feature>
<evidence type="ECO:0000313" key="3">
    <source>
        <dbReference type="Proteomes" id="UP000384372"/>
    </source>
</evidence>
<dbReference type="Proteomes" id="UP000384372">
    <property type="component" value="Unassembled WGS sequence"/>
</dbReference>
<reference evidence="2 3" key="1">
    <citation type="submission" date="2019-09" db="EMBL/GenBank/DDBJ databases">
        <title>Distinct polysaccharide growth profiles of human intestinal Prevotella copri isolates.</title>
        <authorList>
            <person name="Fehlner-Peach H."/>
            <person name="Magnabosco C."/>
            <person name="Raghavan V."/>
            <person name="Scher J.U."/>
            <person name="Tett A."/>
            <person name="Cox L.M."/>
            <person name="Gottsegen C."/>
            <person name="Watters A."/>
            <person name="Wiltshire- Gordon J.D."/>
            <person name="Segata N."/>
            <person name="Bonneau R."/>
            <person name="Littman D.R."/>
        </authorList>
    </citation>
    <scope>NUCLEOTIDE SEQUENCE [LARGE SCALE GENOMIC DNA]</scope>
    <source>
        <strain evidence="3">iAQ1173</strain>
    </source>
</reference>
<dbReference type="InterPro" id="IPR027828">
    <property type="entry name" value="DUF4465"/>
</dbReference>
<accession>A0A6A7WB03</accession>
<keyword evidence="3" id="KW-1185">Reference proteome</keyword>
<dbReference type="OrthoDB" id="975232at2"/>
<organism evidence="2 3">
    <name type="scientific">Segatella copri</name>
    <dbReference type="NCBI Taxonomy" id="165179"/>
    <lineage>
        <taxon>Bacteria</taxon>
        <taxon>Pseudomonadati</taxon>
        <taxon>Bacteroidota</taxon>
        <taxon>Bacteroidia</taxon>
        <taxon>Bacteroidales</taxon>
        <taxon>Prevotellaceae</taxon>
        <taxon>Segatella</taxon>
    </lineage>
</organism>
<evidence type="ECO:0000313" key="2">
    <source>
        <dbReference type="EMBL" id="MQP11546.1"/>
    </source>
</evidence>
<dbReference type="AlphaFoldDB" id="A0A6A7WB03"/>
<dbReference type="Pfam" id="PF14717">
    <property type="entry name" value="DUF4465"/>
    <property type="match status" value="1"/>
</dbReference>
<name>A0A6A7WB03_9BACT</name>